<evidence type="ECO:0000313" key="6">
    <source>
        <dbReference type="Proteomes" id="UP000799302"/>
    </source>
</evidence>
<gene>
    <name evidence="5" type="ORF">BT63DRAFT_429045</name>
</gene>
<proteinExistence type="inferred from homology"/>
<evidence type="ECO:0000256" key="1">
    <source>
        <dbReference type="ARBA" id="ARBA00008584"/>
    </source>
</evidence>
<dbReference type="Gene3D" id="3.10.450.50">
    <property type="match status" value="1"/>
</dbReference>
<reference evidence="5" key="1">
    <citation type="journal article" date="2020" name="Stud. Mycol.">
        <title>101 Dothideomycetes genomes: a test case for predicting lifestyles and emergence of pathogens.</title>
        <authorList>
            <person name="Haridas S."/>
            <person name="Albert R."/>
            <person name="Binder M."/>
            <person name="Bloem J."/>
            <person name="Labutti K."/>
            <person name="Salamov A."/>
            <person name="Andreopoulos B."/>
            <person name="Baker S."/>
            <person name="Barry K."/>
            <person name="Bills G."/>
            <person name="Bluhm B."/>
            <person name="Cannon C."/>
            <person name="Castanera R."/>
            <person name="Culley D."/>
            <person name="Daum C."/>
            <person name="Ezra D."/>
            <person name="Gonzalez J."/>
            <person name="Henrissat B."/>
            <person name="Kuo A."/>
            <person name="Liang C."/>
            <person name="Lipzen A."/>
            <person name="Lutzoni F."/>
            <person name="Magnuson J."/>
            <person name="Mondo S."/>
            <person name="Nolan M."/>
            <person name="Ohm R."/>
            <person name="Pangilinan J."/>
            <person name="Park H.-J."/>
            <person name="Ramirez L."/>
            <person name="Alfaro M."/>
            <person name="Sun H."/>
            <person name="Tritt A."/>
            <person name="Yoshinaga Y."/>
            <person name="Zwiers L.-H."/>
            <person name="Turgeon B."/>
            <person name="Goodwin S."/>
            <person name="Spatafora J."/>
            <person name="Crous P."/>
            <person name="Grigoriev I."/>
        </authorList>
    </citation>
    <scope>NUCLEOTIDE SEQUENCE</scope>
    <source>
        <strain evidence="5">CBS 115976</strain>
    </source>
</reference>
<dbReference type="AlphaFoldDB" id="A0A6A6U1U2"/>
<keyword evidence="2" id="KW-0456">Lyase</keyword>
<comment type="similarity">
    <text evidence="1">Belongs to the scytalone dehydratase family.</text>
</comment>
<evidence type="ECO:0000313" key="5">
    <source>
        <dbReference type="EMBL" id="KAF2665098.1"/>
    </source>
</evidence>
<organism evidence="5 6">
    <name type="scientific">Microthyrium microscopicum</name>
    <dbReference type="NCBI Taxonomy" id="703497"/>
    <lineage>
        <taxon>Eukaryota</taxon>
        <taxon>Fungi</taxon>
        <taxon>Dikarya</taxon>
        <taxon>Ascomycota</taxon>
        <taxon>Pezizomycotina</taxon>
        <taxon>Dothideomycetes</taxon>
        <taxon>Dothideomycetes incertae sedis</taxon>
        <taxon>Microthyriales</taxon>
        <taxon>Microthyriaceae</taxon>
        <taxon>Microthyrium</taxon>
    </lineage>
</organism>
<dbReference type="Pfam" id="PF02982">
    <property type="entry name" value="Scytalone_dh"/>
    <property type="match status" value="1"/>
</dbReference>
<dbReference type="GO" id="GO:0016829">
    <property type="term" value="F:lyase activity"/>
    <property type="evidence" value="ECO:0007669"/>
    <property type="project" value="UniProtKB-KW"/>
</dbReference>
<feature type="region of interest" description="Disordered" evidence="3">
    <location>
        <begin position="112"/>
        <end position="135"/>
    </location>
</feature>
<dbReference type="OrthoDB" id="5281072at2759"/>
<keyword evidence="6" id="KW-1185">Reference proteome</keyword>
<feature type="domain" description="Scytalone dehydratase-like" evidence="4">
    <location>
        <begin position="10"/>
        <end position="171"/>
    </location>
</feature>
<dbReference type="InterPro" id="IPR049884">
    <property type="entry name" value="Scytalone_dh"/>
</dbReference>
<evidence type="ECO:0000256" key="2">
    <source>
        <dbReference type="ARBA" id="ARBA00023239"/>
    </source>
</evidence>
<dbReference type="SUPFAM" id="SSF54427">
    <property type="entry name" value="NTF2-like"/>
    <property type="match status" value="1"/>
</dbReference>
<name>A0A6A6U1U2_9PEZI</name>
<dbReference type="InterPro" id="IPR032710">
    <property type="entry name" value="NTF2-like_dom_sf"/>
</dbReference>
<evidence type="ECO:0000259" key="4">
    <source>
        <dbReference type="Pfam" id="PF02982"/>
    </source>
</evidence>
<protein>
    <submittedName>
        <fullName evidence="5">NTF2-like protein</fullName>
    </submittedName>
</protein>
<accession>A0A6A6U1U2</accession>
<evidence type="ECO:0000256" key="3">
    <source>
        <dbReference type="SAM" id="MobiDB-lite"/>
    </source>
</evidence>
<dbReference type="Proteomes" id="UP000799302">
    <property type="component" value="Unassembled WGS sequence"/>
</dbReference>
<sequence length="178" mass="20361">MPFEIYIPTTLTFPTYIAILQTARTWADGYDLKDHARLLASLAPTVSIDYTQIVAAWGLKTYSANEFADLWLSAEHLGLTPLATQHLLATPYFKKVTEEEIVVQWQQLASHGRRREPRKEGEEAKEGEEEIVETSDGRSYMEHQYVKVEGLWKIAKITPSLLYTTGDFMRIRRPEGEA</sequence>
<dbReference type="EMBL" id="MU004241">
    <property type="protein sequence ID" value="KAF2665098.1"/>
    <property type="molecule type" value="Genomic_DNA"/>
</dbReference>